<proteinExistence type="predicted"/>
<gene>
    <name evidence="1" type="ORF">J1G54_08330</name>
</gene>
<reference evidence="1" key="1">
    <citation type="submission" date="2021-03" db="EMBL/GenBank/DDBJ databases">
        <title>Characterization of a novel Integrative Conjugative Element in Glaesserella parasuis.</title>
        <authorList>
            <person name="Hu G."/>
            <person name="Sun H."/>
        </authorList>
    </citation>
    <scope>NUCLEOTIDE SEQUENCE</scope>
    <source>
        <strain evidence="1">GHP1807</strain>
    </source>
</reference>
<name>A0A145QLG9_GLAPU</name>
<dbReference type="EMBL" id="CP071491">
    <property type="protein sequence ID" value="QSX16371.1"/>
    <property type="molecule type" value="Genomic_DNA"/>
</dbReference>
<dbReference type="RefSeq" id="WP_062924272.1">
    <property type="nucleotide sequence ID" value="NZ_CBCRUP010000060.1"/>
</dbReference>
<evidence type="ECO:0000313" key="1">
    <source>
        <dbReference type="EMBL" id="QSX16371.1"/>
    </source>
</evidence>
<evidence type="ECO:0000313" key="2">
    <source>
        <dbReference type="Proteomes" id="UP000662736"/>
    </source>
</evidence>
<dbReference type="Proteomes" id="UP000662736">
    <property type="component" value="Chromosome"/>
</dbReference>
<sequence>MNLKDLAKDSISEKYRFELTHPVTGEGLGVFIHVVSAKSDQAQKFFAKQLRKEQKRELENARTRHPKFKELDEIKEDSVELALNRIVGWENVEFGDKKELPFTEENARMLLTECDWIIEQILEHSNDLGKFLKS</sequence>
<protein>
    <submittedName>
        <fullName evidence="1">Uncharacterized protein</fullName>
    </submittedName>
</protein>
<accession>A0A145QLG9</accession>
<organism evidence="1 2">
    <name type="scientific">Glaesserella parasuis</name>
    <name type="common">Haemophilus parasuis</name>
    <dbReference type="NCBI Taxonomy" id="738"/>
    <lineage>
        <taxon>Bacteria</taxon>
        <taxon>Pseudomonadati</taxon>
        <taxon>Pseudomonadota</taxon>
        <taxon>Gammaproteobacteria</taxon>
        <taxon>Pasteurellales</taxon>
        <taxon>Pasteurellaceae</taxon>
        <taxon>Glaesserella</taxon>
    </lineage>
</organism>
<dbReference type="AlphaFoldDB" id="A0A145QLG9"/>